<reference evidence="2 3" key="1">
    <citation type="submission" date="2024-10" db="EMBL/GenBank/DDBJ databases">
        <authorList>
            <person name="Kim D."/>
        </authorList>
    </citation>
    <scope>NUCLEOTIDE SEQUENCE [LARGE SCALE GENOMIC DNA]</scope>
    <source>
        <strain evidence="2">BH-2024</strain>
    </source>
</reference>
<proteinExistence type="predicted"/>
<accession>A0ABD2M3D9</accession>
<sequence length="357" mass="39752">MLSLAPSKSHVHQQKTEEFSYDEPNPPAEFAPFEQPVQPKMKSSDFEMPSPSVPSYDQLESQEEYELQIEDTSSAPIVNSSAAFSAFSIPSSISTIQSSYASQQFPFCGSKKGSVLSVLKTTAKSELINTFLRRHLTIFRYKVFKLFTAGVPKQIAAILPTIKKHIVNQFLLLPTVGQMSANSVRQICGNFWRRLERRHLMLSKADADGTDYRSPLFLNRAMVPSFNYSYRGGDDEAAAEEVEKLQREVEAIDESFIRAFGLLFGRIVRRIKLRRLASPPRSFRQRSPPAEILQFLASSVVDIVKSFRHDVGGAPPYGGPYAAGDAPPYGGPNAAGGVPPYGEWNDDCDYTDETPHE</sequence>
<dbReference type="Proteomes" id="UP001620626">
    <property type="component" value="Unassembled WGS sequence"/>
</dbReference>
<feature type="compositionally biased region" description="Acidic residues" evidence="1">
    <location>
        <begin position="344"/>
        <end position="357"/>
    </location>
</feature>
<evidence type="ECO:0000256" key="1">
    <source>
        <dbReference type="SAM" id="MobiDB-lite"/>
    </source>
</evidence>
<protein>
    <submittedName>
        <fullName evidence="2">Uncharacterized protein</fullName>
    </submittedName>
</protein>
<name>A0ABD2M3D9_9BILA</name>
<evidence type="ECO:0000313" key="2">
    <source>
        <dbReference type="EMBL" id="KAL3122040.1"/>
    </source>
</evidence>
<gene>
    <name evidence="2" type="ORF">niasHT_008439</name>
</gene>
<dbReference type="AlphaFoldDB" id="A0ABD2M3D9"/>
<feature type="region of interest" description="Disordered" evidence="1">
    <location>
        <begin position="316"/>
        <end position="357"/>
    </location>
</feature>
<feature type="compositionally biased region" description="Low complexity" evidence="1">
    <location>
        <begin position="319"/>
        <end position="342"/>
    </location>
</feature>
<keyword evidence="3" id="KW-1185">Reference proteome</keyword>
<comment type="caution">
    <text evidence="2">The sequence shown here is derived from an EMBL/GenBank/DDBJ whole genome shotgun (WGS) entry which is preliminary data.</text>
</comment>
<evidence type="ECO:0000313" key="3">
    <source>
        <dbReference type="Proteomes" id="UP001620626"/>
    </source>
</evidence>
<dbReference type="EMBL" id="JBICBT010000162">
    <property type="protein sequence ID" value="KAL3122040.1"/>
    <property type="molecule type" value="Genomic_DNA"/>
</dbReference>
<feature type="region of interest" description="Disordered" evidence="1">
    <location>
        <begin position="1"/>
        <end position="55"/>
    </location>
</feature>
<organism evidence="2 3">
    <name type="scientific">Heterodera trifolii</name>
    <dbReference type="NCBI Taxonomy" id="157864"/>
    <lineage>
        <taxon>Eukaryota</taxon>
        <taxon>Metazoa</taxon>
        <taxon>Ecdysozoa</taxon>
        <taxon>Nematoda</taxon>
        <taxon>Chromadorea</taxon>
        <taxon>Rhabditida</taxon>
        <taxon>Tylenchina</taxon>
        <taxon>Tylenchomorpha</taxon>
        <taxon>Tylenchoidea</taxon>
        <taxon>Heteroderidae</taxon>
        <taxon>Heteroderinae</taxon>
        <taxon>Heterodera</taxon>
    </lineage>
</organism>